<dbReference type="InterPro" id="IPR018683">
    <property type="entry name" value="DUF2169"/>
</dbReference>
<sequence length="895" mass="96577">MAPRSTRGPVKIVKPMKVPMLTRVLEFRRRCYFHVTAMLGFPLTSPRALVDELSFWRIVTGALGEQGAIDEGFAKTRGELLVAGSFHAPGGVPTRASYVRAQIGSVDKRLAVVGDRTWRDGVPTEPAPMTTLRIDWAHAFGGAGYDRNPHGKGYEPLDLGGRSVYPMPNVEQYGAMIRSPSERPEPAGFLPMDITFAQRRRRAGTYDKRWLDENFPGIPADTDPTLFNVAPEDQWLDGLFRGDEELLMENMHPEKPRLEARLPDLVTRSFVTHRTSEGDRFVEIPMRPDTVWVFPAEELGVVIFHGVLAIAEDDAADIVHLLCACEEPGSPRPIEHYQAALARRLDKDKGAVAEISDGDLMPPRASGVAPNIDLGDMGRWVKSENLAAQNLRRGQERSFAETRARIEAEGLDPKDHGLEELPALPEPPPDDLDALAAYVEAASLRTEELMERARASEAQAREEARRAWAERGEDFDAAMEKAAKEGAGPPKFSAKAHLTALRSMAAEAREAGVVLDDVEQTLADPGYHAQIEEQERGLVEMYRWMGHLQPAAAAMEPEASERARVVIGLALEVGESLANRDFTGANLAGMCLSGVDLSGAFLESADLSGCDLSRTNLEGAVLARANLAGANLADARLRGANLGGAALRGASLDRADLKEAVLSRAELERARFSGADLTGADWFETKPGGADFTGATLGQCNLLKVDLSGVRFTGADLSEANLVESTLDGADFSSATLRKTTFVACHGERVSFRSACLQQGVVVHGSSFPEADFSDADMERANLRGTVLAGARLDRANLRGADLSGCDASEASLERAVLQGGLLIRTDLVNASLQGANLMDALASKARLAGADFTGANLFRADLSRVAGDERTTFAEAEVGHVRFLPRADAQRGGS</sequence>
<dbReference type="InterPro" id="IPR001646">
    <property type="entry name" value="5peptide_repeat"/>
</dbReference>
<keyword evidence="3" id="KW-1185">Reference proteome</keyword>
<evidence type="ECO:0000313" key="3">
    <source>
        <dbReference type="Proteomes" id="UP000002139"/>
    </source>
</evidence>
<dbReference type="PANTHER" id="PTHR14136:SF17">
    <property type="entry name" value="BTB_POZ DOMAIN-CONTAINING PROTEIN KCTD9"/>
    <property type="match status" value="1"/>
</dbReference>
<protein>
    <recommendedName>
        <fullName evidence="1">DUF2169 domain-containing protein</fullName>
    </recommendedName>
</protein>
<dbReference type="eggNOG" id="COG5351">
    <property type="taxonomic scope" value="Bacteria"/>
</dbReference>
<dbReference type="Pfam" id="PF09937">
    <property type="entry name" value="DUF2169"/>
    <property type="match status" value="1"/>
</dbReference>
<dbReference type="PANTHER" id="PTHR14136">
    <property type="entry name" value="BTB_POZ DOMAIN-CONTAINING PROTEIN KCTD9"/>
    <property type="match status" value="1"/>
</dbReference>
<dbReference type="EMBL" id="AM746676">
    <property type="protein sequence ID" value="CAN98644.1"/>
    <property type="molecule type" value="Genomic_DNA"/>
</dbReference>
<dbReference type="InterPro" id="IPR051082">
    <property type="entry name" value="Pentapeptide-BTB/POZ_domain"/>
</dbReference>
<dbReference type="HOGENOM" id="CLU_007055_0_0_7"/>
<dbReference type="Proteomes" id="UP000002139">
    <property type="component" value="Chromosome"/>
</dbReference>
<dbReference type="eggNOG" id="COG1357">
    <property type="taxonomic scope" value="Bacteria"/>
</dbReference>
<accession>A9FUL5</accession>
<dbReference type="STRING" id="448385.sce8474"/>
<evidence type="ECO:0000259" key="1">
    <source>
        <dbReference type="Pfam" id="PF09937"/>
    </source>
</evidence>
<name>A9FUL5_SORC5</name>
<dbReference type="KEGG" id="scl:sce8474"/>
<feature type="domain" description="DUF2169" evidence="1">
    <location>
        <begin position="32"/>
        <end position="305"/>
    </location>
</feature>
<dbReference type="Pfam" id="PF00805">
    <property type="entry name" value="Pentapeptide"/>
    <property type="match status" value="5"/>
</dbReference>
<gene>
    <name evidence="2" type="ordered locus">sce8474</name>
</gene>
<reference evidence="2 3" key="1">
    <citation type="journal article" date="2007" name="Nat. Biotechnol.">
        <title>Complete genome sequence of the myxobacterium Sorangium cellulosum.</title>
        <authorList>
            <person name="Schneiker S."/>
            <person name="Perlova O."/>
            <person name="Kaiser O."/>
            <person name="Gerth K."/>
            <person name="Alici A."/>
            <person name="Altmeyer M.O."/>
            <person name="Bartels D."/>
            <person name="Bekel T."/>
            <person name="Beyer S."/>
            <person name="Bode E."/>
            <person name="Bode H.B."/>
            <person name="Bolten C.J."/>
            <person name="Choudhuri J.V."/>
            <person name="Doss S."/>
            <person name="Elnakady Y.A."/>
            <person name="Frank B."/>
            <person name="Gaigalat L."/>
            <person name="Goesmann A."/>
            <person name="Groeger C."/>
            <person name="Gross F."/>
            <person name="Jelsbak L."/>
            <person name="Jelsbak L."/>
            <person name="Kalinowski J."/>
            <person name="Kegler C."/>
            <person name="Knauber T."/>
            <person name="Konietzny S."/>
            <person name="Kopp M."/>
            <person name="Krause L."/>
            <person name="Krug D."/>
            <person name="Linke B."/>
            <person name="Mahmud T."/>
            <person name="Martinez-Arias R."/>
            <person name="McHardy A.C."/>
            <person name="Merai M."/>
            <person name="Meyer F."/>
            <person name="Mormann S."/>
            <person name="Munoz-Dorado J."/>
            <person name="Perez J."/>
            <person name="Pradella S."/>
            <person name="Rachid S."/>
            <person name="Raddatz G."/>
            <person name="Rosenau F."/>
            <person name="Rueckert C."/>
            <person name="Sasse F."/>
            <person name="Scharfe M."/>
            <person name="Schuster S.C."/>
            <person name="Suen G."/>
            <person name="Treuner-Lange A."/>
            <person name="Velicer G.J."/>
            <person name="Vorholter F.-J."/>
            <person name="Weissman K.J."/>
            <person name="Welch R.D."/>
            <person name="Wenzel S.C."/>
            <person name="Whitworth D.E."/>
            <person name="Wilhelm S."/>
            <person name="Wittmann C."/>
            <person name="Bloecker H."/>
            <person name="Puehler A."/>
            <person name="Mueller R."/>
        </authorList>
    </citation>
    <scope>NUCLEOTIDE SEQUENCE [LARGE SCALE GENOMIC DNA]</scope>
    <source>
        <strain evidence="3">So ce56</strain>
    </source>
</reference>
<dbReference type="Gene3D" id="2.160.20.80">
    <property type="entry name" value="E3 ubiquitin-protein ligase SopA"/>
    <property type="match status" value="2"/>
</dbReference>
<dbReference type="AlphaFoldDB" id="A9FUL5"/>
<evidence type="ECO:0000313" key="2">
    <source>
        <dbReference type="EMBL" id="CAN98644.1"/>
    </source>
</evidence>
<organism evidence="2 3">
    <name type="scientific">Sorangium cellulosum (strain So ce56)</name>
    <name type="common">Polyangium cellulosum (strain So ce56)</name>
    <dbReference type="NCBI Taxonomy" id="448385"/>
    <lineage>
        <taxon>Bacteria</taxon>
        <taxon>Pseudomonadati</taxon>
        <taxon>Myxococcota</taxon>
        <taxon>Polyangia</taxon>
        <taxon>Polyangiales</taxon>
        <taxon>Polyangiaceae</taxon>
        <taxon>Sorangium</taxon>
    </lineage>
</organism>
<proteinExistence type="predicted"/>
<dbReference type="SUPFAM" id="SSF141571">
    <property type="entry name" value="Pentapeptide repeat-like"/>
    <property type="match status" value="2"/>
</dbReference>